<protein>
    <submittedName>
        <fullName evidence="2">Uncharacterized protein</fullName>
    </submittedName>
</protein>
<dbReference type="CDD" id="cd00448">
    <property type="entry name" value="YjgF_YER057c_UK114_family"/>
    <property type="match status" value="1"/>
</dbReference>
<dbReference type="EMBL" id="CDPU01000004">
    <property type="protein sequence ID" value="CEO46134.1"/>
    <property type="molecule type" value="Genomic_DNA"/>
</dbReference>
<evidence type="ECO:0000256" key="1">
    <source>
        <dbReference type="ARBA" id="ARBA00010552"/>
    </source>
</evidence>
<dbReference type="InterPro" id="IPR006175">
    <property type="entry name" value="YjgF/YER057c/UK114"/>
</dbReference>
<dbReference type="PANTHER" id="PTHR11803">
    <property type="entry name" value="2-IMINOBUTANOATE/2-IMINOPROPANOATE DEAMINASE RIDA"/>
    <property type="match status" value="1"/>
</dbReference>
<proteinExistence type="inferred from homology"/>
<dbReference type="InterPro" id="IPR035959">
    <property type="entry name" value="RutC-like_sf"/>
</dbReference>
<organism evidence="2">
    <name type="scientific">Bionectria ochroleuca</name>
    <name type="common">Gliocladium roseum</name>
    <dbReference type="NCBI Taxonomy" id="29856"/>
    <lineage>
        <taxon>Eukaryota</taxon>
        <taxon>Fungi</taxon>
        <taxon>Dikarya</taxon>
        <taxon>Ascomycota</taxon>
        <taxon>Pezizomycotina</taxon>
        <taxon>Sordariomycetes</taxon>
        <taxon>Hypocreomycetidae</taxon>
        <taxon>Hypocreales</taxon>
        <taxon>Bionectriaceae</taxon>
        <taxon>Clonostachys</taxon>
    </lineage>
</organism>
<dbReference type="Pfam" id="PF01042">
    <property type="entry name" value="Ribonuc_L-PSP"/>
    <property type="match status" value="1"/>
</dbReference>
<dbReference type="SUPFAM" id="SSF55298">
    <property type="entry name" value="YjgF-like"/>
    <property type="match status" value="1"/>
</dbReference>
<name>A0A0B7JMH1_BIOOC</name>
<dbReference type="GO" id="GO:0019239">
    <property type="term" value="F:deaminase activity"/>
    <property type="evidence" value="ECO:0007669"/>
    <property type="project" value="TreeGrafter"/>
</dbReference>
<accession>A0A0B7JMH1</accession>
<reference evidence="2" key="1">
    <citation type="submission" date="2015-01" db="EMBL/GenBank/DDBJ databases">
        <authorList>
            <person name="Durling Mikael"/>
        </authorList>
    </citation>
    <scope>NUCLEOTIDE SEQUENCE</scope>
</reference>
<dbReference type="AlphaFoldDB" id="A0A0B7JMH1"/>
<sequence length="138" mass="14868">MSAFTRIHSDKLAKFSFSHGAVIHPNAHTIVLAGKVGSIDLKGKMAATFEEQVAATFKNIETALAEVGATPKDIVHMRYYVTDVQTRDMVAFRNIRKDFLGRFPGAAPAGTVISVLAADPDILFEVDVIAAIPAQSKL</sequence>
<dbReference type="Gene3D" id="3.30.1330.40">
    <property type="entry name" value="RutC-like"/>
    <property type="match status" value="1"/>
</dbReference>
<dbReference type="PANTHER" id="PTHR11803:SF58">
    <property type="entry name" value="PROTEIN HMF1-RELATED"/>
    <property type="match status" value="1"/>
</dbReference>
<comment type="similarity">
    <text evidence="1">Belongs to the RutC family.</text>
</comment>
<gene>
    <name evidence="2" type="ORF">BN869_000002189_1</name>
</gene>
<evidence type="ECO:0000313" key="2">
    <source>
        <dbReference type="EMBL" id="CEO46134.1"/>
    </source>
</evidence>
<dbReference type="GO" id="GO:0005829">
    <property type="term" value="C:cytosol"/>
    <property type="evidence" value="ECO:0007669"/>
    <property type="project" value="TreeGrafter"/>
</dbReference>